<dbReference type="RefSeq" id="WP_096409952.1">
    <property type="nucleotide sequence ID" value="NZ_AP017372.2"/>
</dbReference>
<evidence type="ECO:0000259" key="1">
    <source>
        <dbReference type="Pfam" id="PF09983"/>
    </source>
</evidence>
<evidence type="ECO:0000313" key="3">
    <source>
        <dbReference type="EMBL" id="BAU58616.1"/>
    </source>
</evidence>
<proteinExistence type="predicted"/>
<accession>A0A110B5N9</accession>
<dbReference type="OrthoDB" id="322908at2"/>
<name>A0A110B5N9_HALHR</name>
<keyword evidence="4" id="KW-1185">Reference proteome</keyword>
<dbReference type="EMBL" id="AP017372">
    <property type="protein sequence ID" value="BAU58616.1"/>
    <property type="molecule type" value="Genomic_DNA"/>
</dbReference>
<dbReference type="InterPro" id="IPR014544">
    <property type="entry name" value="UCP028408"/>
</dbReference>
<reference evidence="3" key="1">
    <citation type="submission" date="2016-02" db="EMBL/GenBank/DDBJ databases">
        <title>Halorhodospira halochloris DSM-1059 complete genome, version 2.</title>
        <authorList>
            <person name="Tsukatani Y."/>
        </authorList>
    </citation>
    <scope>NUCLEOTIDE SEQUENCE</scope>
    <source>
        <strain evidence="3">DSM 1059</strain>
    </source>
</reference>
<evidence type="ECO:0000259" key="2">
    <source>
        <dbReference type="Pfam" id="PF11795"/>
    </source>
</evidence>
<dbReference type="InterPro" id="IPR024537">
    <property type="entry name" value="DUF3322"/>
</dbReference>
<dbReference type="AlphaFoldDB" id="A0A110B5N9"/>
<evidence type="ECO:0000313" key="4">
    <source>
        <dbReference type="Proteomes" id="UP000218890"/>
    </source>
</evidence>
<organism evidence="3 4">
    <name type="scientific">Halorhodospira halochloris</name>
    <name type="common">Ectothiorhodospira halochloris</name>
    <dbReference type="NCBI Taxonomy" id="1052"/>
    <lineage>
        <taxon>Bacteria</taxon>
        <taxon>Pseudomonadati</taxon>
        <taxon>Pseudomonadota</taxon>
        <taxon>Gammaproteobacteria</taxon>
        <taxon>Chromatiales</taxon>
        <taxon>Ectothiorhodospiraceae</taxon>
        <taxon>Halorhodospira</taxon>
    </lineage>
</organism>
<dbReference type="Pfam" id="PF09983">
    <property type="entry name" value="JetD_C"/>
    <property type="match status" value="1"/>
</dbReference>
<dbReference type="InterPro" id="IPR024534">
    <property type="entry name" value="JetD_C"/>
</dbReference>
<dbReference type="Proteomes" id="UP000218890">
    <property type="component" value="Chromosome"/>
</dbReference>
<dbReference type="Pfam" id="PF11795">
    <property type="entry name" value="DUF3322"/>
    <property type="match status" value="1"/>
</dbReference>
<feature type="domain" description="DUF3322" evidence="2">
    <location>
        <begin position="9"/>
        <end position="192"/>
    </location>
</feature>
<protein>
    <recommendedName>
        <fullName evidence="5">Wadjet protein JetD C-terminal domain-containing protein</fullName>
    </recommendedName>
</protein>
<dbReference type="PIRSF" id="PIRSF028408">
    <property type="entry name" value="UCP028408"/>
    <property type="match status" value="1"/>
</dbReference>
<sequence length="398" mass="45554">MTWTRAAGLREQLLKRWHRGEILRARVLGEELFPLQLRLKRPDSKQMGEDFGAVRDWVRELCAGERSQLGYGYELQWQCHNHRVHGRNDLPVAAVVPSEADALRLIGKKEAAARFDRISRYALQRFPELRDWLARRPLTALDYAAEWEQLLAVLDYFRANPRPGLYLRQLDIPGVDTKFIEARRKLLIELLDCVLPESAINHQAAGVRRFAERYGLAQEPAQVRLRLLDDTCAIAGLSDLTLIAEEFRRLDPDVDTVFITENKVNGLAFPAHPRALVIFGLGYGLERLAEVPWLMRTRVLYWGDIDTHGFAILDRLRRSLPHAESLLMDRATLEAHRSLWTSEPAEHRFGGELERLSPAEAALFADLCADSLGERVRLEQERIGFGWVQGRLEMLAAS</sequence>
<feature type="domain" description="Wadjet protein JetD C-terminal" evidence="1">
    <location>
        <begin position="215"/>
        <end position="391"/>
    </location>
</feature>
<evidence type="ECO:0008006" key="5">
    <source>
        <dbReference type="Google" id="ProtNLM"/>
    </source>
</evidence>
<gene>
    <name evidence="3" type="ORF">HH1059_19220</name>
</gene>
<dbReference type="KEGG" id="hhk:HH1059_19220"/>